<feature type="domain" description="DdrB-like" evidence="2">
    <location>
        <begin position="541"/>
        <end position="672"/>
    </location>
</feature>
<dbReference type="InterPro" id="IPR041595">
    <property type="entry name" value="Inorganic_Pase"/>
</dbReference>
<dbReference type="AlphaFoldDB" id="A0A1L7NPT4"/>
<dbReference type="InterPro" id="IPR041140">
    <property type="entry name" value="DarA_N"/>
</dbReference>
<name>A0A1L7NPT4_PSEPU</name>
<dbReference type="Pfam" id="PF18823">
    <property type="entry name" value="InPase"/>
    <property type="match status" value="1"/>
</dbReference>
<evidence type="ECO:0000313" key="6">
    <source>
        <dbReference type="Proteomes" id="UP000218731"/>
    </source>
</evidence>
<sequence length="1027" mass="110535">MADTFAALQSAAHAGAFGAGSRATPTPEQIRAGNYAKGATRLHGMPITIETPMFQPRRGKTDGAPWSVLCMAHYGYINGTVGADGDAVDVFVGPVPESLRVFVVNQVKRDGTFDEHKVLLGFADEQSARDAYMNSYEKGWTGLGSLTPCSIKQFKFWLKHGDLSVRLEPVDLWKKDEDLNTSDVFVRWDDKRMPVGDTLGDVIAGLRRNDQGGQMMDAANMADLVEYLSTDDGAMLDAMVIEVQQFERKANQLLRVMQMAATGVKAESVEVSKPFKNRGTTQLAMLFLMDDGQSVSVFFHNPDTTPNKLTPTDEMVSWKWVLNKKDITITVAPEKGQDLNPREVARRVMKLVEKNSAKFIQANTNKAERDAQVEALKAAEAEKTGELADLDKQIESLTAQLAAAKADPARVPKPQPAAAEPPGQQPYQEWEGDVLDALAALLDIGRGDADAIAMPHEGLLGKMHAEGKTAQEAAAAVQAASAVQPQTPEEEAMLAAHLAELAEQKAQADAEAALRNAPAGDDDTGEIAPEGRDNTVKTAKGTKLVTGFKIIDASNLVISHETDGTANPDYPAEIQPRDRARSTSQAWVQKTARNLDPDSLGRTQRADSGAPIVGPDRVVESGNGRAMAVREAYRIGAADEYREWLVENAEYFGVDVAKIQRLKAPVLVRVRKTAVDRVAFAVEANQDDKLAQTATEKARSDARRLDAAMLAKLADGDLNSAANRDFVAAFLQSLGDAEAAQYLTTEGKPTSSLISRLQAALFAGAYSDDRLLEMTADVAKPEIANIVAALNSAAPDFMRAKEHDLVGTEEAGGKVTDSVELSLNQEAVNAIIGATNVLRQAKDSGLGLDEFLRQGDMFGGTDPAVAAMAMFIHQNNRSAKRMGTAFKAMAQFVESENARKQTAGLFGDAPASFTDIVGAANRKLEQEYGEGLFAIEQGDMFSAPAPAPAAAPQPTPPEPDEDDQLKAAKAFLDSLIEGTADLGSPSEVLARLEDIYAKWGEAELKDLFGEASNAYRDYALRKTAEAL</sequence>
<protein>
    <recommendedName>
        <fullName evidence="7">DdrB-like domain-containing protein</fullName>
    </recommendedName>
</protein>
<feature type="domain" description="Defence against restriction A N-terminal" evidence="3">
    <location>
        <begin position="235"/>
        <end position="356"/>
    </location>
</feature>
<evidence type="ECO:0000259" key="4">
    <source>
        <dbReference type="Pfam" id="PF18823"/>
    </source>
</evidence>
<dbReference type="Pfam" id="PF18788">
    <property type="entry name" value="DarA_N"/>
    <property type="match status" value="1"/>
</dbReference>
<evidence type="ECO:0000313" key="5">
    <source>
        <dbReference type="EMBL" id="BAW27457.1"/>
    </source>
</evidence>
<feature type="region of interest" description="Disordered" evidence="1">
    <location>
        <begin position="943"/>
        <end position="963"/>
    </location>
</feature>
<proteinExistence type="predicted"/>
<evidence type="ECO:0008006" key="7">
    <source>
        <dbReference type="Google" id="ProtNLM"/>
    </source>
</evidence>
<dbReference type="Proteomes" id="UP000218731">
    <property type="component" value="Plasmid pKF715C"/>
</dbReference>
<feature type="region of interest" description="Disordered" evidence="1">
    <location>
        <begin position="593"/>
        <end position="615"/>
    </location>
</feature>
<dbReference type="GO" id="GO:0000287">
    <property type="term" value="F:magnesium ion binding"/>
    <property type="evidence" value="ECO:0007669"/>
    <property type="project" value="InterPro"/>
</dbReference>
<dbReference type="Pfam" id="PF18763">
    <property type="entry name" value="ddrB-ParB"/>
    <property type="match status" value="1"/>
</dbReference>
<dbReference type="InterPro" id="IPR036649">
    <property type="entry name" value="Pyrophosphatase_sf"/>
</dbReference>
<evidence type="ECO:0000259" key="2">
    <source>
        <dbReference type="Pfam" id="PF18763"/>
    </source>
</evidence>
<keyword evidence="5" id="KW-0614">Plasmid</keyword>
<accession>A0A1L7NPT4</accession>
<organism evidence="5 6">
    <name type="scientific">Pseudomonas putida</name>
    <name type="common">Arthrobacter siderocapsulatus</name>
    <dbReference type="NCBI Taxonomy" id="303"/>
    <lineage>
        <taxon>Bacteria</taxon>
        <taxon>Pseudomonadati</taxon>
        <taxon>Pseudomonadota</taxon>
        <taxon>Gammaproteobacteria</taxon>
        <taxon>Pseudomonadales</taxon>
        <taxon>Pseudomonadaceae</taxon>
        <taxon>Pseudomonas</taxon>
    </lineage>
</organism>
<dbReference type="SUPFAM" id="SSF50324">
    <property type="entry name" value="Inorganic pyrophosphatase"/>
    <property type="match status" value="1"/>
</dbReference>
<reference evidence="5 6" key="1">
    <citation type="submission" date="2015-11" db="EMBL/GenBank/DDBJ databases">
        <title>Complete genome sequencing of a biphenyl-degrading bacterium, Pseudomonas putida KF715 (=NBRC110667).</title>
        <authorList>
            <person name="Suenaga H."/>
            <person name="Fujihara N."/>
            <person name="Watanabe T."/>
            <person name="Hirose J."/>
            <person name="Kimura N."/>
            <person name="Yamazoe A."/>
            <person name="Hosoyama A."/>
            <person name="Shimodaira J."/>
            <person name="Furukawa K."/>
        </authorList>
    </citation>
    <scope>NUCLEOTIDE SEQUENCE [LARGE SCALE GENOMIC DNA]</scope>
    <source>
        <strain evidence="5 6">KF715</strain>
        <plasmid evidence="6">Plasmid pkf715c dna</plasmid>
    </source>
</reference>
<gene>
    <name evidence="5" type="ORF">KF715C_pC240</name>
</gene>
<dbReference type="EMBL" id="AP015032">
    <property type="protein sequence ID" value="BAW27457.1"/>
    <property type="molecule type" value="Genomic_DNA"/>
</dbReference>
<dbReference type="RefSeq" id="WP_096427189.1">
    <property type="nucleotide sequence ID" value="NZ_AP015032.1"/>
</dbReference>
<dbReference type="GO" id="GO:0005737">
    <property type="term" value="C:cytoplasm"/>
    <property type="evidence" value="ECO:0007669"/>
    <property type="project" value="InterPro"/>
</dbReference>
<dbReference type="InterPro" id="IPR041398">
    <property type="entry name" value="DdrB_dom"/>
</dbReference>
<feature type="compositionally biased region" description="Pro residues" evidence="1">
    <location>
        <begin position="945"/>
        <end position="957"/>
    </location>
</feature>
<dbReference type="GO" id="GO:0004427">
    <property type="term" value="F:inorganic diphosphate phosphatase activity"/>
    <property type="evidence" value="ECO:0007669"/>
    <property type="project" value="InterPro"/>
</dbReference>
<evidence type="ECO:0000259" key="3">
    <source>
        <dbReference type="Pfam" id="PF18788"/>
    </source>
</evidence>
<dbReference type="GO" id="GO:0006796">
    <property type="term" value="P:phosphate-containing compound metabolic process"/>
    <property type="evidence" value="ECO:0007669"/>
    <property type="project" value="InterPro"/>
</dbReference>
<feature type="region of interest" description="Disordered" evidence="1">
    <location>
        <begin position="405"/>
        <end position="428"/>
    </location>
</feature>
<feature type="domain" description="Inorganic pyrophosphatase" evidence="4">
    <location>
        <begin position="28"/>
        <end position="159"/>
    </location>
</feature>
<evidence type="ECO:0000256" key="1">
    <source>
        <dbReference type="SAM" id="MobiDB-lite"/>
    </source>
</evidence>
<feature type="compositionally biased region" description="Low complexity" evidence="1">
    <location>
        <begin position="416"/>
        <end position="426"/>
    </location>
</feature>
<geneLocation type="plasmid" evidence="6">
    <name>pkf715c dna</name>
</geneLocation>